<evidence type="ECO:0000313" key="2">
    <source>
        <dbReference type="Proteomes" id="UP000709295"/>
    </source>
</evidence>
<name>A0A8J5J5Y9_9STRA</name>
<protein>
    <submittedName>
        <fullName evidence="1">Uncharacterized protein</fullName>
    </submittedName>
</protein>
<proteinExistence type="predicted"/>
<accession>A0A8J5J5Y9</accession>
<dbReference type="PANTHER" id="PTHR45125:SF3">
    <property type="entry name" value="NO-APICAL-MERISTEM-ASSOCIATED CARBOXY-TERMINAL DOMAIN PROTEIN"/>
    <property type="match status" value="1"/>
</dbReference>
<comment type="caution">
    <text evidence="1">The sequence shown here is derived from an EMBL/GenBank/DDBJ whole genome shotgun (WGS) entry which is preliminary data.</text>
</comment>
<feature type="non-terminal residue" evidence="1">
    <location>
        <position position="1"/>
    </location>
</feature>
<dbReference type="Proteomes" id="UP000709295">
    <property type="component" value="Unassembled WGS sequence"/>
</dbReference>
<organism evidence="1 2">
    <name type="scientific">Phytophthora aleatoria</name>
    <dbReference type="NCBI Taxonomy" id="2496075"/>
    <lineage>
        <taxon>Eukaryota</taxon>
        <taxon>Sar</taxon>
        <taxon>Stramenopiles</taxon>
        <taxon>Oomycota</taxon>
        <taxon>Peronosporomycetes</taxon>
        <taxon>Peronosporales</taxon>
        <taxon>Peronosporaceae</taxon>
        <taxon>Phytophthora</taxon>
    </lineage>
</organism>
<reference evidence="1" key="1">
    <citation type="submission" date="2021-01" db="EMBL/GenBank/DDBJ databases">
        <title>Phytophthora aleatoria, a newly-described species from Pinus radiata is distinct from Phytophthora cactorum isolates based on comparative genomics.</title>
        <authorList>
            <person name="Mcdougal R."/>
            <person name="Panda P."/>
            <person name="Williams N."/>
            <person name="Studholme D.J."/>
        </authorList>
    </citation>
    <scope>NUCLEOTIDE SEQUENCE</scope>
    <source>
        <strain evidence="1">NZFS 4037</strain>
    </source>
</reference>
<gene>
    <name evidence="1" type="ORF">JG688_00009453</name>
</gene>
<dbReference type="AlphaFoldDB" id="A0A8J5J5Y9"/>
<dbReference type="EMBL" id="JAENGY010000543">
    <property type="protein sequence ID" value="KAG6960712.1"/>
    <property type="molecule type" value="Genomic_DNA"/>
</dbReference>
<evidence type="ECO:0000313" key="1">
    <source>
        <dbReference type="EMBL" id="KAG6960712.1"/>
    </source>
</evidence>
<keyword evidence="2" id="KW-1185">Reference proteome</keyword>
<dbReference type="PANTHER" id="PTHR45125">
    <property type="entry name" value="F21J9.4-RELATED"/>
    <property type="match status" value="1"/>
</dbReference>
<sequence>RNSAASRLKFTGCEALFRSCGALPTRCHAKRRIVDHVFLCHAYLNVSEDGATSTDQSSTLFWGRIFEAFVLLAGSDGSAQNPGALQSRWSSLIRPDVALYAPCLASVSSRVPIHGIDNLITAVQAAYKDMSADTLDNIFLTLKDCQVA</sequence>